<dbReference type="GeneID" id="104748040"/>
<accession>A0ABM0WAE5</accession>
<dbReference type="Pfam" id="PF03140">
    <property type="entry name" value="DUF247"/>
    <property type="match status" value="1"/>
</dbReference>
<name>A0ABM0WAE5_CAMSA</name>
<reference evidence="1" key="1">
    <citation type="journal article" date="2014" name="Nat. Commun.">
        <title>The emerging biofuel crop Camelina sativa retains a highly undifferentiated hexaploid genome structure.</title>
        <authorList>
            <person name="Kagale S."/>
            <person name="Koh C."/>
            <person name="Nixon J."/>
            <person name="Bollina V."/>
            <person name="Clarke W.E."/>
            <person name="Tuteja R."/>
            <person name="Spillane C."/>
            <person name="Robinson S.J."/>
            <person name="Links M.G."/>
            <person name="Clarke C."/>
            <person name="Higgins E.E."/>
            <person name="Huebert T."/>
            <person name="Sharpe A.G."/>
            <person name="Parkin I.A."/>
        </authorList>
    </citation>
    <scope>NUCLEOTIDE SEQUENCE [LARGE SCALE GENOMIC DNA]</scope>
    <source>
        <strain evidence="1">cv. DH55</strain>
    </source>
</reference>
<evidence type="ECO:0000313" key="2">
    <source>
        <dbReference type="RefSeq" id="XP_010468037.1"/>
    </source>
</evidence>
<protein>
    <submittedName>
        <fullName evidence="2">UPF0481 protein At3g47200-like</fullName>
    </submittedName>
</protein>
<sequence length="408" mass="46366">MDGELSRTVSEQETMINGISRLTPNLLNDEPGGIQSRCIFKISDRIRGNNNKAYDPELVSIGPYHHGKEQLRTIEEEHKPRFLRMFAEEARKNGVARKDLMFAVSDCVEALRDSYAENLVGVDRDQLLNMMLMDGCFILTLFLSVSMGLELDTKDDPIFQTPSILNCIRSDLLLVENQVPFCLLETLLETSRISVTSDTLKKMAFKFFSDSRLLPKSSRLSNFSTDEPKHLLDLMRQTLIPDKETSPNQNHTIRPSRPCIVSATRLCNNGLVLKPREKADTLLDIQLKEGVLEIPPLILDDLSSQVFLNFVAFERHYGYCSKHIMSYVALMSCLINKKADVRILSKQGILKNCNESDYKEVSRFFKTVGEDVRFDISASYLAPVFEGLNKHTSKEPVSKLQKVLCFKL</sequence>
<dbReference type="PANTHER" id="PTHR31170:SF20">
    <property type="entry name" value="DUF247 DOMAIN PROTEIN"/>
    <property type="match status" value="1"/>
</dbReference>
<keyword evidence="1" id="KW-1185">Reference proteome</keyword>
<dbReference type="PANTHER" id="PTHR31170">
    <property type="entry name" value="BNAC04G53230D PROTEIN"/>
    <property type="match status" value="1"/>
</dbReference>
<reference evidence="2" key="2">
    <citation type="submission" date="2025-08" db="UniProtKB">
        <authorList>
            <consortium name="RefSeq"/>
        </authorList>
    </citation>
    <scope>IDENTIFICATION</scope>
    <source>
        <tissue evidence="2">Leaf</tissue>
    </source>
</reference>
<dbReference type="RefSeq" id="XP_010468037.1">
    <property type="nucleotide sequence ID" value="XM_010469735.1"/>
</dbReference>
<organism evidence="1 2">
    <name type="scientific">Camelina sativa</name>
    <name type="common">False flax</name>
    <name type="synonym">Myagrum sativum</name>
    <dbReference type="NCBI Taxonomy" id="90675"/>
    <lineage>
        <taxon>Eukaryota</taxon>
        <taxon>Viridiplantae</taxon>
        <taxon>Streptophyta</taxon>
        <taxon>Embryophyta</taxon>
        <taxon>Tracheophyta</taxon>
        <taxon>Spermatophyta</taxon>
        <taxon>Magnoliopsida</taxon>
        <taxon>eudicotyledons</taxon>
        <taxon>Gunneridae</taxon>
        <taxon>Pentapetalae</taxon>
        <taxon>rosids</taxon>
        <taxon>malvids</taxon>
        <taxon>Brassicales</taxon>
        <taxon>Brassicaceae</taxon>
        <taxon>Camelineae</taxon>
        <taxon>Camelina</taxon>
    </lineage>
</organism>
<gene>
    <name evidence="2" type="primary">LOC104748040</name>
</gene>
<dbReference type="Proteomes" id="UP000694864">
    <property type="component" value="Chromosome 15"/>
</dbReference>
<proteinExistence type="predicted"/>
<dbReference type="InterPro" id="IPR004158">
    <property type="entry name" value="DUF247_pln"/>
</dbReference>
<evidence type="ECO:0000313" key="1">
    <source>
        <dbReference type="Proteomes" id="UP000694864"/>
    </source>
</evidence>